<dbReference type="Pfam" id="PF13585">
    <property type="entry name" value="CHU_C"/>
    <property type="match status" value="1"/>
</dbReference>
<proteinExistence type="predicted"/>
<dbReference type="Pfam" id="PF17963">
    <property type="entry name" value="Big_9"/>
    <property type="match status" value="1"/>
</dbReference>
<dbReference type="NCBIfam" id="TIGR04131">
    <property type="entry name" value="Bac_Flav_CTERM"/>
    <property type="match status" value="1"/>
</dbReference>
<organism evidence="3 4">
    <name type="scientific">Algibacter lectus</name>
    <dbReference type="NCBI Taxonomy" id="221126"/>
    <lineage>
        <taxon>Bacteria</taxon>
        <taxon>Pseudomonadati</taxon>
        <taxon>Bacteroidota</taxon>
        <taxon>Flavobacteriia</taxon>
        <taxon>Flavobacteriales</taxon>
        <taxon>Flavobacteriaceae</taxon>
        <taxon>Algibacter</taxon>
    </lineage>
</organism>
<dbReference type="Pfam" id="PF24346">
    <property type="entry name" value="DUF7507"/>
    <property type="match status" value="1"/>
</dbReference>
<dbReference type="InterPro" id="IPR055354">
    <property type="entry name" value="DUF7507"/>
</dbReference>
<sequence length="1857" mass="188577">TGGTAGDVTTNDTLNGAAVDDTLINITLDNDGGLTGVTIDANGNVIVPVGSDSGNYTLTYTICEIAVPSNCDTTTVDIVVDGTIDAVINDFTATPVDGVVGGTAGDVTANDTLNGAVVDDTLINITLDNDGGLTGVTIDANGNVIVPAGADSGNYTLTYTICEKAVPSNCDTTTVDIVVDGTIDAVINDFTAAPVDGVVGGTAGDVTANDTLNGAAVDDTLINITLDNDGGLSGVTIDANGNVIVPAGADSGNYTLTYTICEIAVPSNCDTTTVDIVVDGTIDAAINDFTAAPVDGVVGGTAGDVTANDTLNGAAVDDTLINITLDNDGGLTGVTIDANGNVIVPAGADSGNYSLTYTICEKAVPSNCDTTTVDIEVGGTINAVINDFTATPINGKTGGTAGDVTANDTLNGVAVNDSEINITLDSNGGLIGVSIDANGNVIVPAGTTSGTYTITYTICEIAVATNCDTTKAIIVVEEAVIDAIIDDFSVTPINGYDGGIVGDVTLNDTLDGVVVTDSQITITLDDNGGLVGTSISATGEVNVPAGTPAGSYVLTYTICENLNSSNCDTTTVTVVVEPATIGATDDDFTSNLINGLEGGIAGDVTLNDTLNGDPIDDGKIFITDNGGIPSASIDADGNLIIPPNTPEGTYTIEYTICENLNPTNCDSANVTVLVSAAIIDAVNNDFTATSFNGLDGGTTTSVYTNDTLNGDPFVNTAVTSSIFDDGGLTGVTINNDGTINVPEDSVGGTYNVEYQICEVLNTSNCDTATAIIVIDLPIIDAVVDDFTASPVNGTNGGAVGNVLGNDTLNGDPITSSEVNVTLTSDGGLTGVAIGANGVVEVPAGTSAGTYTITYQICDVINPTNCDTATAVLEVGAGTIDAINDDFTALPINGSEGGAPGNILLNDTLESNAVLASEVTIAIINDGGLTGIIIDANGDITVPVGTAAGTYSVIYQICENINSGNCDNAVISIVVEAPVIEAVNDDFTAVPVNGLTGGITASVFGGDTINANPFANNDVVVSLTDIAGLNGATINTDGTINVPANTTAGTYVLEYQICEVLNPSNCDIATVTIVVGAANIDAISDDFSATTIDGQTGGTAGDVTLNDTLNGVLVDDNSIDITLDDNGGLIGVAINNDGSIIVPPSSTSGTYTITYTICENLNPTNCDTTTAIVVVGEAVIDAIVDDFTATPINGIDGGVVGDVTLNDTLNGNPVTDANISITLNDNDGLVGASIDINGLVNVPAGTLAGSYDITYTICENLNPTNCDTTTVTVVVEPAVIDAMVDDFSTTPINGTTGGNVGDVTSNDTLNGDPVLDTDITITLDSNDGLNGVSIDANGNVIVPSGSIAGTYVVSYTICENLNPSNCDTSTVTIIVEATPIDAIEDNYTATVTEGSAGITYTDLLNNDTLNGVAVDVNDISVTPNTNGPLTVNADGSVDVAPNTTPGTYTVTYTICEVAVPGNCDTATVTITVNTSTVTPVDVEPDTVETEEDAPLVVDVYENDTYVPTIGTLVTTDPANGTVVITDPNGTPNDPSDDVVTYTPDSGFNGTDSFNYTVCDNETAQSCDTATVSVTVNEATCTSSVDTDGDGFTDCEETTGIDDPSTEAIPTGISDETNPCSPISTGCVAEITVTKIADAAGTNLGEQIRYSIYVENTGDYDLTEIALIDTFLDANDETLTLTSEPTFDSADLGSPEGTLLIGEIATYTATFTINEQALNAGGVSNSVSVSGKTANNQIVADISDDGDDFDGDLEEDATVTELGCVSVINEFSPNGDGYGDTLVINCIDNYPNNSLEVYNRWGNVVYKKKGYSSSNEWDGTSDGRSTVLQSEKLPVGTYYYVLDLGNGLKPKVGWLYINR</sequence>
<evidence type="ECO:0000313" key="4">
    <source>
        <dbReference type="Proteomes" id="UP000294824"/>
    </source>
</evidence>
<dbReference type="InterPro" id="IPR026341">
    <property type="entry name" value="T9SS_type_B"/>
</dbReference>
<feature type="non-terminal residue" evidence="3">
    <location>
        <position position="1"/>
    </location>
</feature>
<evidence type="ECO:0000259" key="2">
    <source>
        <dbReference type="Pfam" id="PF24346"/>
    </source>
</evidence>
<name>A0A4R8M5K9_9FLAO</name>
<feature type="region of interest" description="Disordered" evidence="1">
    <location>
        <begin position="1596"/>
        <end position="1615"/>
    </location>
</feature>
<evidence type="ECO:0000313" key="3">
    <source>
        <dbReference type="EMBL" id="TDY60590.1"/>
    </source>
</evidence>
<reference evidence="3 4" key="1">
    <citation type="submission" date="2019-03" db="EMBL/GenBank/DDBJ databases">
        <title>Genomic Encyclopedia of Type Strains, Phase III (KMG-III): the genomes of soil and plant-associated and newly described type strains.</title>
        <authorList>
            <person name="Whitman W."/>
        </authorList>
    </citation>
    <scope>NUCLEOTIDE SEQUENCE [LARGE SCALE GENOMIC DNA]</scope>
    <source>
        <strain evidence="3 4">CECT 8301</strain>
    </source>
</reference>
<protein>
    <submittedName>
        <fullName evidence="3">Gliding motility-associated-like protein</fullName>
    </submittedName>
</protein>
<feature type="domain" description="DUF7507" evidence="2">
    <location>
        <begin position="1628"/>
        <end position="1738"/>
    </location>
</feature>
<comment type="caution">
    <text evidence="3">The sequence shown here is derived from an EMBL/GenBank/DDBJ whole genome shotgun (WGS) entry which is preliminary data.</text>
</comment>
<dbReference type="Gene3D" id="2.60.40.3440">
    <property type="match status" value="1"/>
</dbReference>
<keyword evidence="4" id="KW-1185">Reference proteome</keyword>
<dbReference type="RefSeq" id="WP_133968631.1">
    <property type="nucleotide sequence ID" value="NZ_SORL01000011.1"/>
</dbReference>
<dbReference type="Proteomes" id="UP000294824">
    <property type="component" value="Unassembled WGS sequence"/>
</dbReference>
<evidence type="ECO:0000256" key="1">
    <source>
        <dbReference type="SAM" id="MobiDB-lite"/>
    </source>
</evidence>
<accession>A0A4R8M5K9</accession>
<dbReference type="EMBL" id="SORL01000011">
    <property type="protein sequence ID" value="TDY60590.1"/>
    <property type="molecule type" value="Genomic_DNA"/>
</dbReference>
<gene>
    <name evidence="3" type="ORF">DFQ06_3168</name>
</gene>